<feature type="domain" description="AB hydrolase-1" evidence="1">
    <location>
        <begin position="79"/>
        <end position="179"/>
    </location>
</feature>
<gene>
    <name evidence="2" type="ORF">GWK09_08540</name>
</gene>
<protein>
    <submittedName>
        <fullName evidence="2">Alpha/beta fold hydrolase</fullName>
    </submittedName>
</protein>
<accession>A0A6P0UD93</accession>
<dbReference type="InterPro" id="IPR000073">
    <property type="entry name" value="AB_hydrolase_1"/>
</dbReference>
<dbReference type="Pfam" id="PF00561">
    <property type="entry name" value="Abhydrolase_1"/>
    <property type="match status" value="1"/>
</dbReference>
<dbReference type="EMBL" id="JAABOP010000002">
    <property type="protein sequence ID" value="NER10562.1"/>
    <property type="molecule type" value="Genomic_DNA"/>
</dbReference>
<dbReference type="Proteomes" id="UP000468443">
    <property type="component" value="Unassembled WGS sequence"/>
</dbReference>
<evidence type="ECO:0000313" key="2">
    <source>
        <dbReference type="EMBL" id="NER10562.1"/>
    </source>
</evidence>
<dbReference type="Gene3D" id="3.40.50.1820">
    <property type="entry name" value="alpha/beta hydrolase"/>
    <property type="match status" value="1"/>
</dbReference>
<dbReference type="AlphaFoldDB" id="A0A6P0UD93"/>
<evidence type="ECO:0000313" key="3">
    <source>
        <dbReference type="Proteomes" id="UP000468443"/>
    </source>
</evidence>
<evidence type="ECO:0000259" key="1">
    <source>
        <dbReference type="Pfam" id="PF00561"/>
    </source>
</evidence>
<dbReference type="InterPro" id="IPR029058">
    <property type="entry name" value="AB_hydrolase_fold"/>
</dbReference>
<proteinExistence type="predicted"/>
<sequence length="279" mass="32308">MKRAFQRMLPLAIGKYFNLLATFSPRKAAHKAYIVFCTPRKGKVLPIQEIFLRDAAYERITVEDMEIQTYRWAGKGKKVLLLHGWESNTYRWRNLIGFLKDASYEILAFDAPAQGHSTGKLLNVIRYTACTRTVVERYQPDYIIGHSMGGLTAVYHQFRYPKNSLKKIVTIGSPSDLEDLIMQYQKILRFNNKVFHALDSYLKARFGFGIREFSTAEYAKELDIKGLLIHDELDTIAPFRASEKVHRNWKGSQLIKTRGYGHSMHQDFVSEEILDFLNS</sequence>
<keyword evidence="3" id="KW-1185">Reference proteome</keyword>
<keyword evidence="2" id="KW-0378">Hydrolase</keyword>
<comment type="caution">
    <text evidence="2">The sequence shown here is derived from an EMBL/GenBank/DDBJ whole genome shotgun (WGS) entry which is preliminary data.</text>
</comment>
<dbReference type="PANTHER" id="PTHR43689">
    <property type="entry name" value="HYDROLASE"/>
    <property type="match status" value="1"/>
</dbReference>
<dbReference type="RefSeq" id="WP_163692759.1">
    <property type="nucleotide sequence ID" value="NZ_FXTW01000002.1"/>
</dbReference>
<name>A0A6P0UD93_9FLAO</name>
<dbReference type="SUPFAM" id="SSF53474">
    <property type="entry name" value="alpha/beta-Hydrolases"/>
    <property type="match status" value="1"/>
</dbReference>
<organism evidence="2 3">
    <name type="scientific">Muriicola jejuensis</name>
    <dbReference type="NCBI Taxonomy" id="504488"/>
    <lineage>
        <taxon>Bacteria</taxon>
        <taxon>Pseudomonadati</taxon>
        <taxon>Bacteroidota</taxon>
        <taxon>Flavobacteriia</taxon>
        <taxon>Flavobacteriales</taxon>
        <taxon>Flavobacteriaceae</taxon>
        <taxon>Muriicola</taxon>
    </lineage>
</organism>
<reference evidence="2 3" key="1">
    <citation type="submission" date="2020-01" db="EMBL/GenBank/DDBJ databases">
        <title>Muriicola jejuensis KCTC 22299.</title>
        <authorList>
            <person name="Wang G."/>
        </authorList>
    </citation>
    <scope>NUCLEOTIDE SEQUENCE [LARGE SCALE GENOMIC DNA]</scope>
    <source>
        <strain evidence="2 3">KCTC 22299</strain>
    </source>
</reference>
<dbReference type="GO" id="GO:0016787">
    <property type="term" value="F:hydrolase activity"/>
    <property type="evidence" value="ECO:0007669"/>
    <property type="project" value="UniProtKB-KW"/>
</dbReference>
<dbReference type="PANTHER" id="PTHR43689:SF8">
    <property type="entry name" value="ALPHA_BETA-HYDROLASES SUPERFAMILY PROTEIN"/>
    <property type="match status" value="1"/>
</dbReference>